<evidence type="ECO:0000256" key="9">
    <source>
        <dbReference type="ARBA" id="ARBA00023065"/>
    </source>
</evidence>
<dbReference type="EMBL" id="CP004388">
    <property type="protein sequence ID" value="AJD50565.1"/>
    <property type="molecule type" value="Genomic_DNA"/>
</dbReference>
<proteinExistence type="inferred from homology"/>
<feature type="domain" description="TonB-dependent receptor-like beta-barrel" evidence="17">
    <location>
        <begin position="252"/>
        <end position="690"/>
    </location>
</feature>
<evidence type="ECO:0000259" key="17">
    <source>
        <dbReference type="Pfam" id="PF00593"/>
    </source>
</evidence>
<dbReference type="Pfam" id="PF00593">
    <property type="entry name" value="TonB_dep_Rec_b-barrel"/>
    <property type="match status" value="1"/>
</dbReference>
<dbReference type="Gene3D" id="2.170.130.10">
    <property type="entry name" value="TonB-dependent receptor, plug domain"/>
    <property type="match status" value="1"/>
</dbReference>
<sequence length="722" mass="80432">MTFLTRTRFKTALLGSAAILCTSLPIQLRAQQATDETTKEIVVDPLLIEAERQETATSPVKGYVAGQSATATKTDTPIAETPQSISVIGTTEIEARQAQSVSETLNYTAGIQPDKFGYDKRLDWFNIRGFDETQNGLYRDGLQQRSYSFVSWQQETYGLERIELMRGPTSVLYGQNAPGGLINTVSKRPRADMENEIELQTGSHNRKQGSFDIGGKIVEDGSVLFRATGLLRDSDTQVNYVEDDRVYFAPSLTWEGEDTSLTLLSYYQEDNTGGANSWLPANGTFRDAINGAIPTDFFTGEPGYDHYDRTQYAIGYEFSHNFTDSLMFRQNARYSYVEVDYDSLYGNGWADEAAGTLNRGVQETDQDGESFAIDNQLQAKFETSGIRHTMLGGLDYQRYVFDRFLRYGTIDSINVYNPSYGSRPTSYFTPTDEKLTAEQVGVYIQDQIEFDEHWVLTLGGRHDWADESTLNRQNGMESSRNDSAFTGRTGLAYKTEFGLTPYVSYSESFNPVSGSDRFGNSFDPEEGVQYEVGAKYEPEGFDGLFTVALFDITRENVLTNDPSGGAFDNIQEGEQQSRGLEIEGLFEPIEGLTTKFAYTYQDVEITETNTASEKGNTPSGIPKHTASAWADYTLNSGPLSGLGVNGGIRYLGSTFSTDANNVKVPSTTLFDAGIHYDLDAYRFALNATNLTDERYVTSCSNSTNWCYYGQGRTILASVKYRW</sequence>
<feature type="signal peptide" evidence="16">
    <location>
        <begin position="1"/>
        <end position="30"/>
    </location>
</feature>
<keyword evidence="7 16" id="KW-0732">Signal</keyword>
<evidence type="ECO:0000256" key="13">
    <source>
        <dbReference type="ARBA" id="ARBA00023237"/>
    </source>
</evidence>
<keyword evidence="11 14" id="KW-0472">Membrane</keyword>
<keyword evidence="10 15" id="KW-0798">TonB box</keyword>
<evidence type="ECO:0000256" key="8">
    <source>
        <dbReference type="ARBA" id="ARBA00023004"/>
    </source>
</evidence>
<dbReference type="GO" id="GO:0015891">
    <property type="term" value="P:siderophore transport"/>
    <property type="evidence" value="ECO:0007669"/>
    <property type="project" value="InterPro"/>
</dbReference>
<evidence type="ECO:0000256" key="7">
    <source>
        <dbReference type="ARBA" id="ARBA00022729"/>
    </source>
</evidence>
<evidence type="ECO:0000256" key="10">
    <source>
        <dbReference type="ARBA" id="ARBA00023077"/>
    </source>
</evidence>
<dbReference type="FunFam" id="2.170.130.10:FF:000001">
    <property type="entry name" value="Catecholate siderophore TonB-dependent receptor"/>
    <property type="match status" value="1"/>
</dbReference>
<dbReference type="InterPro" id="IPR037066">
    <property type="entry name" value="Plug_dom_sf"/>
</dbReference>
<evidence type="ECO:0000256" key="2">
    <source>
        <dbReference type="ARBA" id="ARBA00009810"/>
    </source>
</evidence>
<evidence type="ECO:0000256" key="1">
    <source>
        <dbReference type="ARBA" id="ARBA00004571"/>
    </source>
</evidence>
<keyword evidence="6 14" id="KW-0812">Transmembrane</keyword>
<dbReference type="InterPro" id="IPR012910">
    <property type="entry name" value="Plug_dom"/>
</dbReference>
<reference evidence="19 20" key="1">
    <citation type="journal article" date="2012" name="J. Bacteriol.">
        <title>Genome sequence of Thalassospira xiamenensis type strain M-5.</title>
        <authorList>
            <person name="Lai Q."/>
            <person name="Shao Z."/>
        </authorList>
    </citation>
    <scope>NUCLEOTIDE SEQUENCE [LARGE SCALE GENOMIC DNA]</scope>
    <source>
        <strain evidence="19 20">M-5</strain>
    </source>
</reference>
<dbReference type="PANTHER" id="PTHR32552">
    <property type="entry name" value="FERRICHROME IRON RECEPTOR-RELATED"/>
    <property type="match status" value="1"/>
</dbReference>
<feature type="chain" id="PRO_5044493514" evidence="16">
    <location>
        <begin position="31"/>
        <end position="722"/>
    </location>
</feature>
<dbReference type="InterPro" id="IPR039426">
    <property type="entry name" value="TonB-dep_rcpt-like"/>
</dbReference>
<dbReference type="GeneID" id="31926140"/>
<keyword evidence="4 14" id="KW-1134">Transmembrane beta strand</keyword>
<keyword evidence="12 19" id="KW-0675">Receptor</keyword>
<dbReference type="AlphaFoldDB" id="A0AB72U8M5"/>
<feature type="domain" description="TonB-dependent receptor plug" evidence="18">
    <location>
        <begin position="78"/>
        <end position="180"/>
    </location>
</feature>
<evidence type="ECO:0000256" key="15">
    <source>
        <dbReference type="RuleBase" id="RU003357"/>
    </source>
</evidence>
<gene>
    <name evidence="19" type="ORF">TH3_02195</name>
</gene>
<accession>A0AB72U8M5</accession>
<dbReference type="Gene3D" id="2.40.170.20">
    <property type="entry name" value="TonB-dependent receptor, beta-barrel domain"/>
    <property type="match status" value="1"/>
</dbReference>
<dbReference type="Pfam" id="PF07715">
    <property type="entry name" value="Plug"/>
    <property type="match status" value="1"/>
</dbReference>
<dbReference type="InterPro" id="IPR036942">
    <property type="entry name" value="Beta-barrel_TonB_sf"/>
</dbReference>
<keyword evidence="5" id="KW-0410">Iron transport</keyword>
<dbReference type="GO" id="GO:0038023">
    <property type="term" value="F:signaling receptor activity"/>
    <property type="evidence" value="ECO:0007669"/>
    <property type="project" value="InterPro"/>
</dbReference>
<dbReference type="InterPro" id="IPR000531">
    <property type="entry name" value="Beta-barrel_TonB"/>
</dbReference>
<protein>
    <submittedName>
        <fullName evidence="19">TonB-dependent siderophore receptor</fullName>
    </submittedName>
</protein>
<dbReference type="KEGG" id="txi:TH3_02195"/>
<organism evidence="19 20">
    <name type="scientific">Thalassospira xiamenensis M-5 = DSM 17429</name>
    <dbReference type="NCBI Taxonomy" id="1123366"/>
    <lineage>
        <taxon>Bacteria</taxon>
        <taxon>Pseudomonadati</taxon>
        <taxon>Pseudomonadota</taxon>
        <taxon>Alphaproteobacteria</taxon>
        <taxon>Rhodospirillales</taxon>
        <taxon>Thalassospiraceae</taxon>
        <taxon>Thalassospira</taxon>
    </lineage>
</organism>
<evidence type="ECO:0000256" key="12">
    <source>
        <dbReference type="ARBA" id="ARBA00023170"/>
    </source>
</evidence>
<dbReference type="RefSeq" id="WP_007089027.1">
    <property type="nucleotide sequence ID" value="NZ_CP004388.1"/>
</dbReference>
<evidence type="ECO:0000256" key="6">
    <source>
        <dbReference type="ARBA" id="ARBA00022692"/>
    </source>
</evidence>
<evidence type="ECO:0000256" key="5">
    <source>
        <dbReference type="ARBA" id="ARBA00022496"/>
    </source>
</evidence>
<evidence type="ECO:0000256" key="4">
    <source>
        <dbReference type="ARBA" id="ARBA00022452"/>
    </source>
</evidence>
<evidence type="ECO:0000259" key="18">
    <source>
        <dbReference type="Pfam" id="PF07715"/>
    </source>
</evidence>
<dbReference type="SUPFAM" id="SSF56935">
    <property type="entry name" value="Porins"/>
    <property type="match status" value="1"/>
</dbReference>
<evidence type="ECO:0000313" key="20">
    <source>
        <dbReference type="Proteomes" id="UP000007127"/>
    </source>
</evidence>
<dbReference type="CDD" id="cd01347">
    <property type="entry name" value="ligand_gated_channel"/>
    <property type="match status" value="1"/>
</dbReference>
<dbReference type="InterPro" id="IPR010105">
    <property type="entry name" value="TonB_sidphr_rcpt"/>
</dbReference>
<evidence type="ECO:0000256" key="16">
    <source>
        <dbReference type="SAM" id="SignalP"/>
    </source>
</evidence>
<keyword evidence="13 14" id="KW-0998">Cell outer membrane</keyword>
<dbReference type="GO" id="GO:0015344">
    <property type="term" value="F:siderophore uptake transmembrane transporter activity"/>
    <property type="evidence" value="ECO:0007669"/>
    <property type="project" value="TreeGrafter"/>
</dbReference>
<evidence type="ECO:0000256" key="11">
    <source>
        <dbReference type="ARBA" id="ARBA00023136"/>
    </source>
</evidence>
<keyword evidence="9" id="KW-0406">Ion transport</keyword>
<keyword evidence="8" id="KW-0408">Iron</keyword>
<keyword evidence="3 14" id="KW-0813">Transport</keyword>
<comment type="subcellular location">
    <subcellularLocation>
        <location evidence="1 14">Cell outer membrane</location>
        <topology evidence="1 14">Multi-pass membrane protein</topology>
    </subcellularLocation>
</comment>
<comment type="similarity">
    <text evidence="2 14 15">Belongs to the TonB-dependent receptor family.</text>
</comment>
<dbReference type="NCBIfam" id="TIGR01783">
    <property type="entry name" value="TonB-siderophor"/>
    <property type="match status" value="1"/>
</dbReference>
<evidence type="ECO:0000256" key="14">
    <source>
        <dbReference type="PROSITE-ProRule" id="PRU01360"/>
    </source>
</evidence>
<name>A0AB72U8M5_9PROT</name>
<dbReference type="PROSITE" id="PS52016">
    <property type="entry name" value="TONB_DEPENDENT_REC_3"/>
    <property type="match status" value="1"/>
</dbReference>
<dbReference type="GO" id="GO:0009279">
    <property type="term" value="C:cell outer membrane"/>
    <property type="evidence" value="ECO:0007669"/>
    <property type="project" value="UniProtKB-SubCell"/>
</dbReference>
<dbReference type="PANTHER" id="PTHR32552:SF68">
    <property type="entry name" value="FERRICHROME OUTER MEMBRANE TRANSPORTER_PHAGE RECEPTOR"/>
    <property type="match status" value="1"/>
</dbReference>
<dbReference type="FunFam" id="2.40.170.20:FF:000005">
    <property type="entry name" value="TonB-dependent siderophore receptor"/>
    <property type="match status" value="1"/>
</dbReference>
<evidence type="ECO:0000256" key="3">
    <source>
        <dbReference type="ARBA" id="ARBA00022448"/>
    </source>
</evidence>
<evidence type="ECO:0000313" key="19">
    <source>
        <dbReference type="EMBL" id="AJD50565.1"/>
    </source>
</evidence>
<dbReference type="Proteomes" id="UP000007127">
    <property type="component" value="Chromosome"/>
</dbReference>